<sequence>MIRALLLALPLLLGGCASLLLGQARPCPGPAAGALAMLECQAGRGDKPAQLELGIRLEEGRGIAADPERAAQLYRQAASFTSGTIWVYVPGINGAAGTVMPVRSAPDQPGLAEAKYRLGLLYLAGRGVPRDAAEGQEWIRKAIEAGYRPPSERKRAA</sequence>
<feature type="chain" id="PRO_5013395915" description="Sel1 repeat family protein" evidence="1">
    <location>
        <begin position="20"/>
        <end position="157"/>
    </location>
</feature>
<gene>
    <name evidence="2" type="ORF">CHU93_08230</name>
</gene>
<dbReference type="InterPro" id="IPR052945">
    <property type="entry name" value="Mitotic_Regulator"/>
</dbReference>
<dbReference type="AlphaFoldDB" id="A0A255YHR5"/>
<keyword evidence="1" id="KW-0732">Signal</keyword>
<organism evidence="2 3">
    <name type="scientific">Sandarakinorhabdus cyanobacteriorum</name>
    <dbReference type="NCBI Taxonomy" id="1981098"/>
    <lineage>
        <taxon>Bacteria</taxon>
        <taxon>Pseudomonadati</taxon>
        <taxon>Pseudomonadota</taxon>
        <taxon>Alphaproteobacteria</taxon>
        <taxon>Sphingomonadales</taxon>
        <taxon>Sphingosinicellaceae</taxon>
        <taxon>Sandarakinorhabdus</taxon>
    </lineage>
</organism>
<dbReference type="PANTHER" id="PTHR43628:SF1">
    <property type="entry name" value="CHITIN SYNTHASE REGULATORY FACTOR 2-RELATED"/>
    <property type="match status" value="1"/>
</dbReference>
<dbReference type="OrthoDB" id="8481625at2"/>
<dbReference type="InterPro" id="IPR006597">
    <property type="entry name" value="Sel1-like"/>
</dbReference>
<protein>
    <recommendedName>
        <fullName evidence="4">Sel1 repeat family protein</fullName>
    </recommendedName>
</protein>
<accession>A0A255YHR5</accession>
<reference evidence="2 3" key="1">
    <citation type="submission" date="2017-07" db="EMBL/GenBank/DDBJ databases">
        <title>Sandarakinorhabdus cyanobacteriorum sp. nov., a novel bacterium isolated from cyanobacterial aggregates in a eutrophic lake.</title>
        <authorList>
            <person name="Cai H."/>
        </authorList>
    </citation>
    <scope>NUCLEOTIDE SEQUENCE [LARGE SCALE GENOMIC DNA]</scope>
    <source>
        <strain evidence="2 3">TH057</strain>
    </source>
</reference>
<dbReference type="PANTHER" id="PTHR43628">
    <property type="entry name" value="ACTIVATOR OF C KINASE PROTEIN 1-RELATED"/>
    <property type="match status" value="1"/>
</dbReference>
<keyword evidence="3" id="KW-1185">Reference proteome</keyword>
<dbReference type="RefSeq" id="WP_094473615.1">
    <property type="nucleotide sequence ID" value="NZ_NOXT01000107.1"/>
</dbReference>
<comment type="caution">
    <text evidence="2">The sequence shown here is derived from an EMBL/GenBank/DDBJ whole genome shotgun (WGS) entry which is preliminary data.</text>
</comment>
<proteinExistence type="predicted"/>
<dbReference type="Gene3D" id="1.25.40.10">
    <property type="entry name" value="Tetratricopeptide repeat domain"/>
    <property type="match status" value="1"/>
</dbReference>
<evidence type="ECO:0000313" key="3">
    <source>
        <dbReference type="Proteomes" id="UP000216991"/>
    </source>
</evidence>
<dbReference type="EMBL" id="NOXT01000107">
    <property type="protein sequence ID" value="OYQ28807.1"/>
    <property type="molecule type" value="Genomic_DNA"/>
</dbReference>
<dbReference type="InterPro" id="IPR011990">
    <property type="entry name" value="TPR-like_helical_dom_sf"/>
</dbReference>
<dbReference type="SUPFAM" id="SSF81901">
    <property type="entry name" value="HCP-like"/>
    <property type="match status" value="1"/>
</dbReference>
<evidence type="ECO:0000313" key="2">
    <source>
        <dbReference type="EMBL" id="OYQ28807.1"/>
    </source>
</evidence>
<dbReference type="Pfam" id="PF08238">
    <property type="entry name" value="Sel1"/>
    <property type="match status" value="2"/>
</dbReference>
<dbReference type="Proteomes" id="UP000216991">
    <property type="component" value="Unassembled WGS sequence"/>
</dbReference>
<dbReference type="PROSITE" id="PS51257">
    <property type="entry name" value="PROKAR_LIPOPROTEIN"/>
    <property type="match status" value="1"/>
</dbReference>
<feature type="signal peptide" evidence="1">
    <location>
        <begin position="1"/>
        <end position="19"/>
    </location>
</feature>
<dbReference type="SMART" id="SM00671">
    <property type="entry name" value="SEL1"/>
    <property type="match status" value="2"/>
</dbReference>
<evidence type="ECO:0000256" key="1">
    <source>
        <dbReference type="SAM" id="SignalP"/>
    </source>
</evidence>
<evidence type="ECO:0008006" key="4">
    <source>
        <dbReference type="Google" id="ProtNLM"/>
    </source>
</evidence>
<name>A0A255YHR5_9SPHN</name>